<feature type="transmembrane region" description="Helical" evidence="8">
    <location>
        <begin position="385"/>
        <end position="406"/>
    </location>
</feature>
<dbReference type="InterPro" id="IPR036097">
    <property type="entry name" value="HisK_dim/P_sf"/>
</dbReference>
<dbReference type="InterPro" id="IPR001789">
    <property type="entry name" value="Sig_transdc_resp-reg_receiver"/>
</dbReference>
<evidence type="ECO:0000256" key="4">
    <source>
        <dbReference type="ARBA" id="ARBA00022679"/>
    </source>
</evidence>
<feature type="transmembrane region" description="Helical" evidence="8">
    <location>
        <begin position="609"/>
        <end position="626"/>
    </location>
</feature>
<evidence type="ECO:0000256" key="1">
    <source>
        <dbReference type="ARBA" id="ARBA00000085"/>
    </source>
</evidence>
<feature type="modified residue" description="4-aspartylphosphate" evidence="6">
    <location>
        <position position="970"/>
    </location>
</feature>
<feature type="transmembrane region" description="Helical" evidence="8">
    <location>
        <begin position="427"/>
        <end position="449"/>
    </location>
</feature>
<feature type="transmembrane region" description="Helical" evidence="8">
    <location>
        <begin position="455"/>
        <end position="476"/>
    </location>
</feature>
<dbReference type="SMART" id="SM00388">
    <property type="entry name" value="HisKA"/>
    <property type="match status" value="1"/>
</dbReference>
<dbReference type="InterPro" id="IPR011006">
    <property type="entry name" value="CheY-like_superfamily"/>
</dbReference>
<accession>A0AAJ5VWG4</accession>
<keyword evidence="8" id="KW-1133">Transmembrane helix</keyword>
<protein>
    <recommendedName>
        <fullName evidence="2">histidine kinase</fullName>
        <ecNumber evidence="2">2.7.13.3</ecNumber>
    </recommendedName>
</protein>
<dbReference type="Gene3D" id="3.40.50.2300">
    <property type="match status" value="1"/>
</dbReference>
<dbReference type="CDD" id="cd16922">
    <property type="entry name" value="HATPase_EvgS-ArcB-TorS-like"/>
    <property type="match status" value="1"/>
</dbReference>
<evidence type="ECO:0000256" key="3">
    <source>
        <dbReference type="ARBA" id="ARBA00022553"/>
    </source>
</evidence>
<dbReference type="PROSITE" id="PS50110">
    <property type="entry name" value="RESPONSE_REGULATORY"/>
    <property type="match status" value="1"/>
</dbReference>
<evidence type="ECO:0000259" key="9">
    <source>
        <dbReference type="PROSITE" id="PS50109"/>
    </source>
</evidence>
<evidence type="ECO:0000256" key="7">
    <source>
        <dbReference type="SAM" id="Coils"/>
    </source>
</evidence>
<dbReference type="Proteomes" id="UP001217476">
    <property type="component" value="Chromosome"/>
</dbReference>
<keyword evidence="3 6" id="KW-0597">Phosphoprotein</keyword>
<keyword evidence="11" id="KW-0067">ATP-binding</keyword>
<keyword evidence="4" id="KW-0808">Transferase</keyword>
<dbReference type="AlphaFoldDB" id="A0AAJ5VWG4"/>
<feature type="transmembrane region" description="Helical" evidence="8">
    <location>
        <begin position="569"/>
        <end position="589"/>
    </location>
</feature>
<proteinExistence type="predicted"/>
<dbReference type="Pfam" id="PF02518">
    <property type="entry name" value="HATPase_c"/>
    <property type="match status" value="1"/>
</dbReference>
<dbReference type="EC" id="2.7.13.3" evidence="2"/>
<dbReference type="InterPro" id="IPR003661">
    <property type="entry name" value="HisK_dim/P_dom"/>
</dbReference>
<sequence>MTAGAKVTRIRRTYNKWVANQTFEDFALRFTANKVRRWSVGRIANTAIGAVSFLALEAIGGALTLNYGFSTTAWAVLCTCLVIFLLGIPISYNAAKYGVDIDLLTRGAGFGYLGSTITSLIYASFTFIFFAIEAAIMATALELCFGIPIALGYVISAVAVIPLVTHGITLINRFQAWTQPFWLVLQILPFVYVGLQSFPSVRAWTGYTGLMGHGDGSFSLPLFGAASAVLFSVVAQIGEQVDYLRFLPRATHRNRVGWWMALIGAGPGWIVVGGLKIMAGSFLAFYAFQHGVDFSEAAEPTQMYLVVFGQILSQPELALAITGIFVIICQTKINVTNTYAGSIAWSNFFSRLTHSHPGRVVWVVFNVLIGLILMELGIYKSLEQILGLYSILALAWLSAIVADLVICKPLGLAPKRIEFKRAYLYDINPVGFGAMVIASLLSLCAYFGLFGSILAALYPYVALVSAFIFVPVIAWATRGRYYLARTSVLDPAVGETIQCCICEHHFEREDMAPCPAYGGTICSLCCSLDARCGDLCKSNARVTDQLRAISVAVFPASIARALDTRLARYFGMLLLVAGIMAIVLLVVLHQSTLGGTISRTAMSEALGKLFIVFFIIAGIVVWLFVLNRESRLFAEDEARRHTTLLMDEIEAHKETDRKLQEAKEAAESANLAKSKYVTGLSHELRTPLNSILGYAQLLGRQREANPLVATAARTIMRSGEHLSGLIEGLLDISKIEAGRLHLYRDKTALTANLNQLVEMFSLQAEEKGIGFVFEATSRLPEYVYTDEKRLRQILINLISNAIKFTERGQVLFRVRYKSQIAIFEIEDTGIGIAAEDIERIFLPFHRGVQAPGVDPIPGTGLGLTITKLLSDIMGGELTVTSTPGKGTRFVLRMMLSSTWRPDLPKHPTSARISGYFGPRMTILVADDDAAQRQLLSDLLGTIGFDVVAVPDGRACLRTLRVERPDLLLLDVAMPRVNGWDVARRVRTSGDEKLPIIMISADAGDERMLPEYRALYDGYLIKPFNIDDLLAQIGTALDLQWIEDDEPQPGLKEEEFADQ</sequence>
<dbReference type="SMART" id="SM00387">
    <property type="entry name" value="HATPase_c"/>
    <property type="match status" value="1"/>
</dbReference>
<feature type="transmembrane region" description="Helical" evidence="8">
    <location>
        <begin position="180"/>
        <end position="198"/>
    </location>
</feature>
<dbReference type="InterPro" id="IPR005467">
    <property type="entry name" value="His_kinase_dom"/>
</dbReference>
<feature type="transmembrane region" description="Helical" evidence="8">
    <location>
        <begin position="147"/>
        <end position="168"/>
    </location>
</feature>
<dbReference type="Gene3D" id="3.30.565.10">
    <property type="entry name" value="Histidine kinase-like ATPase, C-terminal domain"/>
    <property type="match status" value="1"/>
</dbReference>
<evidence type="ECO:0000256" key="2">
    <source>
        <dbReference type="ARBA" id="ARBA00012438"/>
    </source>
</evidence>
<keyword evidence="8" id="KW-0472">Membrane</keyword>
<dbReference type="InterPro" id="IPR004358">
    <property type="entry name" value="Sig_transdc_His_kin-like_C"/>
</dbReference>
<dbReference type="CDD" id="cd00156">
    <property type="entry name" value="REC"/>
    <property type="match status" value="1"/>
</dbReference>
<comment type="catalytic activity">
    <reaction evidence="1">
        <text>ATP + protein L-histidine = ADP + protein N-phospho-L-histidine.</text>
        <dbReference type="EC" id="2.7.13.3"/>
    </reaction>
</comment>
<dbReference type="GO" id="GO:0005524">
    <property type="term" value="F:ATP binding"/>
    <property type="evidence" value="ECO:0007669"/>
    <property type="project" value="UniProtKB-KW"/>
</dbReference>
<feature type="domain" description="Response regulatory" evidence="10">
    <location>
        <begin position="921"/>
        <end position="1036"/>
    </location>
</feature>
<dbReference type="SUPFAM" id="SSF55874">
    <property type="entry name" value="ATPase domain of HSP90 chaperone/DNA topoisomerase II/histidine kinase"/>
    <property type="match status" value="1"/>
</dbReference>
<feature type="coiled-coil region" evidence="7">
    <location>
        <begin position="645"/>
        <end position="672"/>
    </location>
</feature>
<dbReference type="InterPro" id="IPR036890">
    <property type="entry name" value="HATPase_C_sf"/>
</dbReference>
<organism evidence="11 12">
    <name type="scientific">Candidatus Devosia phytovorans</name>
    <dbReference type="NCBI Taxonomy" id="3121372"/>
    <lineage>
        <taxon>Bacteria</taxon>
        <taxon>Pseudomonadati</taxon>
        <taxon>Pseudomonadota</taxon>
        <taxon>Alphaproteobacteria</taxon>
        <taxon>Hyphomicrobiales</taxon>
        <taxon>Devosiaceae</taxon>
        <taxon>Devosia</taxon>
    </lineage>
</organism>
<feature type="transmembrane region" description="Helical" evidence="8">
    <location>
        <begin position="43"/>
        <end position="67"/>
    </location>
</feature>
<feature type="transmembrane region" description="Helical" evidence="8">
    <location>
        <begin position="218"/>
        <end position="237"/>
    </location>
</feature>
<feature type="domain" description="Histidine kinase" evidence="9">
    <location>
        <begin position="679"/>
        <end position="897"/>
    </location>
</feature>
<feature type="transmembrane region" description="Helical" evidence="8">
    <location>
        <begin position="116"/>
        <end position="141"/>
    </location>
</feature>
<keyword evidence="8" id="KW-0812">Transmembrane</keyword>
<dbReference type="SMART" id="SM00448">
    <property type="entry name" value="REC"/>
    <property type="match status" value="1"/>
</dbReference>
<evidence type="ECO:0000313" key="12">
    <source>
        <dbReference type="Proteomes" id="UP001217476"/>
    </source>
</evidence>
<evidence type="ECO:0000256" key="6">
    <source>
        <dbReference type="PROSITE-ProRule" id="PRU00169"/>
    </source>
</evidence>
<reference evidence="11" key="1">
    <citation type="submission" date="2023-03" db="EMBL/GenBank/DDBJ databases">
        <title>Andean soil-derived lignocellulolytic bacterial consortium as a source of novel taxa and putative plastic-active enzymes.</title>
        <authorList>
            <person name="Diaz-Garcia L."/>
            <person name="Chuvochina M."/>
            <person name="Feuerriegel G."/>
            <person name="Bunk B."/>
            <person name="Sproer C."/>
            <person name="Streit W.R."/>
            <person name="Rodriguez L.M."/>
            <person name="Overmann J."/>
            <person name="Jimenez D.J."/>
        </authorList>
    </citation>
    <scope>NUCLEOTIDE SEQUENCE</scope>
    <source>
        <strain evidence="11">MAG 4196</strain>
    </source>
</reference>
<feature type="transmembrane region" description="Helical" evidence="8">
    <location>
        <begin position="73"/>
        <end position="95"/>
    </location>
</feature>
<dbReference type="PROSITE" id="PS50109">
    <property type="entry name" value="HIS_KIN"/>
    <property type="match status" value="1"/>
</dbReference>
<dbReference type="Gene3D" id="1.10.287.130">
    <property type="match status" value="1"/>
</dbReference>
<evidence type="ECO:0000259" key="10">
    <source>
        <dbReference type="PROSITE" id="PS50110"/>
    </source>
</evidence>
<keyword evidence="7" id="KW-0175">Coiled coil</keyword>
<dbReference type="SUPFAM" id="SSF52172">
    <property type="entry name" value="CheY-like"/>
    <property type="match status" value="1"/>
</dbReference>
<keyword evidence="11" id="KW-0547">Nucleotide-binding</keyword>
<dbReference type="CDD" id="cd00082">
    <property type="entry name" value="HisKA"/>
    <property type="match status" value="1"/>
</dbReference>
<evidence type="ECO:0000256" key="5">
    <source>
        <dbReference type="ARBA" id="ARBA00022777"/>
    </source>
</evidence>
<dbReference type="Gene3D" id="1.10.4160.10">
    <property type="entry name" value="Hydantoin permease"/>
    <property type="match status" value="1"/>
</dbReference>
<dbReference type="Pfam" id="PF00072">
    <property type="entry name" value="Response_reg"/>
    <property type="match status" value="1"/>
</dbReference>
<keyword evidence="5" id="KW-0418">Kinase</keyword>
<name>A0AAJ5VWG4_9HYPH</name>
<dbReference type="SUPFAM" id="SSF47384">
    <property type="entry name" value="Homodimeric domain of signal transducing histidine kinase"/>
    <property type="match status" value="1"/>
</dbReference>
<dbReference type="PANTHER" id="PTHR43047">
    <property type="entry name" value="TWO-COMPONENT HISTIDINE PROTEIN KINASE"/>
    <property type="match status" value="1"/>
</dbReference>
<dbReference type="PANTHER" id="PTHR43047:SF64">
    <property type="entry name" value="HISTIDINE KINASE CONTAINING CHEY-HOMOLOGOUS RECEIVER DOMAIN AND PAS DOMAIN-RELATED"/>
    <property type="match status" value="1"/>
</dbReference>
<dbReference type="InterPro" id="IPR003594">
    <property type="entry name" value="HATPase_dom"/>
</dbReference>
<dbReference type="PRINTS" id="PR00344">
    <property type="entry name" value="BCTRLSENSOR"/>
</dbReference>
<gene>
    <name evidence="11" type="ORF">P0Y65_07250</name>
</gene>
<evidence type="ECO:0000313" key="11">
    <source>
        <dbReference type="EMBL" id="WEK06044.1"/>
    </source>
</evidence>
<dbReference type="EMBL" id="CP119312">
    <property type="protein sequence ID" value="WEK06044.1"/>
    <property type="molecule type" value="Genomic_DNA"/>
</dbReference>
<dbReference type="Pfam" id="PF00512">
    <property type="entry name" value="HisKA"/>
    <property type="match status" value="1"/>
</dbReference>
<feature type="transmembrane region" description="Helical" evidence="8">
    <location>
        <begin position="360"/>
        <end position="379"/>
    </location>
</feature>
<evidence type="ECO:0000256" key="8">
    <source>
        <dbReference type="SAM" id="Phobius"/>
    </source>
</evidence>
<feature type="transmembrane region" description="Helical" evidence="8">
    <location>
        <begin position="258"/>
        <end position="287"/>
    </location>
</feature>
<feature type="transmembrane region" description="Helical" evidence="8">
    <location>
        <begin position="307"/>
        <end position="329"/>
    </location>
</feature>
<dbReference type="GO" id="GO:0000155">
    <property type="term" value="F:phosphorelay sensor kinase activity"/>
    <property type="evidence" value="ECO:0007669"/>
    <property type="project" value="InterPro"/>
</dbReference>